<dbReference type="SMART" id="SM00028">
    <property type="entry name" value="TPR"/>
    <property type="match status" value="5"/>
</dbReference>
<feature type="transmembrane region" description="Helical" evidence="4">
    <location>
        <begin position="363"/>
        <end position="382"/>
    </location>
</feature>
<feature type="repeat" description="TPR" evidence="3">
    <location>
        <begin position="173"/>
        <end position="206"/>
    </location>
</feature>
<keyword evidence="4" id="KW-0472">Membrane</keyword>
<dbReference type="Gene3D" id="1.25.40.10">
    <property type="entry name" value="Tetratricopeptide repeat domain"/>
    <property type="match status" value="2"/>
</dbReference>
<keyword evidence="2 3" id="KW-0802">TPR repeat</keyword>
<feature type="repeat" description="TPR" evidence="3">
    <location>
        <begin position="71"/>
        <end position="104"/>
    </location>
</feature>
<dbReference type="PANTHER" id="PTHR44943">
    <property type="entry name" value="CELLULOSE SYNTHASE OPERON PROTEIN C"/>
    <property type="match status" value="1"/>
</dbReference>
<feature type="transmembrane region" description="Helical" evidence="4">
    <location>
        <begin position="338"/>
        <end position="356"/>
    </location>
</feature>
<accession>A0ABV1RRR9</accession>
<evidence type="ECO:0000256" key="1">
    <source>
        <dbReference type="ARBA" id="ARBA00022737"/>
    </source>
</evidence>
<name>A0ABV1RRR9_9BACT</name>
<comment type="caution">
    <text evidence="5">The sequence shown here is derived from an EMBL/GenBank/DDBJ whole genome shotgun (WGS) entry which is preliminary data.</text>
</comment>
<dbReference type="PANTHER" id="PTHR44943:SF8">
    <property type="entry name" value="TPR REPEAT-CONTAINING PROTEIN MJ0263"/>
    <property type="match status" value="1"/>
</dbReference>
<feature type="transmembrane region" description="Helical" evidence="4">
    <location>
        <begin position="269"/>
        <end position="295"/>
    </location>
</feature>
<proteinExistence type="predicted"/>
<dbReference type="Proteomes" id="UP001476807">
    <property type="component" value="Unassembled WGS sequence"/>
</dbReference>
<dbReference type="Pfam" id="PF13432">
    <property type="entry name" value="TPR_16"/>
    <property type="match status" value="1"/>
</dbReference>
<dbReference type="InterPro" id="IPR011990">
    <property type="entry name" value="TPR-like_helical_dom_sf"/>
</dbReference>
<dbReference type="SUPFAM" id="SSF48452">
    <property type="entry name" value="TPR-like"/>
    <property type="match status" value="2"/>
</dbReference>
<feature type="transmembrane region" description="Helical" evidence="4">
    <location>
        <begin position="315"/>
        <end position="332"/>
    </location>
</feature>
<dbReference type="RefSeq" id="WP_350411205.1">
    <property type="nucleotide sequence ID" value="NZ_JBEOKT010000003.1"/>
</dbReference>
<keyword evidence="4" id="KW-1133">Transmembrane helix</keyword>
<keyword evidence="6" id="KW-1185">Reference proteome</keyword>
<gene>
    <name evidence="5" type="ORF">ABS362_04900</name>
</gene>
<evidence type="ECO:0000313" key="6">
    <source>
        <dbReference type="Proteomes" id="UP001476807"/>
    </source>
</evidence>
<evidence type="ECO:0000256" key="4">
    <source>
        <dbReference type="SAM" id="Phobius"/>
    </source>
</evidence>
<keyword evidence="1" id="KW-0677">Repeat</keyword>
<sequence>MVEDYRLSKVDILFEQKKYAEAERLLRDLLAEDVNNIHYLSLLAEANLQQDKVAIAEEIIDNAIGLSPGTPHLYYIKSRISGFEEKYDEAEDSIEQAITLDPYDADYFAWLAKVKLVRKEYVAALEYADKALEIDAENLLGLNTRSTALLKLNKKEESFATIEGALREDPNNSYTHANYGWGLLEKSDHKKALVHFKESLQHNPNYEYAQAGLLEALKAGNPVYRWFLKYSFFMSNLTSKYQWGVIIGFYVGQRILRSVANNNETLQPYLTPLVVLLALIAFSTWVMTPISNLFLRFNKYGQLLLDKTEKKSSNFVAISFVLFLVGVISYFATTDDRFLAVAAFGFAMMVPFSIMFTPTKYKYSLLTYSGVLAIVGLGAIVFTFSTGILFNLLSVIFIFGFISFQWVGNYLTIK</sequence>
<dbReference type="InterPro" id="IPR019734">
    <property type="entry name" value="TPR_rpt"/>
</dbReference>
<evidence type="ECO:0000313" key="5">
    <source>
        <dbReference type="EMBL" id="MER2996871.1"/>
    </source>
</evidence>
<protein>
    <submittedName>
        <fullName evidence="5">Tetratricopeptide repeat protein</fullName>
    </submittedName>
</protein>
<dbReference type="EMBL" id="JBEOKT010000003">
    <property type="protein sequence ID" value="MER2996871.1"/>
    <property type="molecule type" value="Genomic_DNA"/>
</dbReference>
<reference evidence="5 6" key="1">
    <citation type="submission" date="2024-06" db="EMBL/GenBank/DDBJ databases">
        <title>Pontibacter populi HYL7-15.</title>
        <authorList>
            <person name="Kim M.K."/>
        </authorList>
    </citation>
    <scope>NUCLEOTIDE SEQUENCE [LARGE SCALE GENOMIC DNA]</scope>
    <source>
        <strain evidence="5 6">HYL7-15</strain>
    </source>
</reference>
<organism evidence="5 6">
    <name type="scientific">Pontibacter populi</name>
    <dbReference type="NCBI Taxonomy" id="890055"/>
    <lineage>
        <taxon>Bacteria</taxon>
        <taxon>Pseudomonadati</taxon>
        <taxon>Bacteroidota</taxon>
        <taxon>Cytophagia</taxon>
        <taxon>Cytophagales</taxon>
        <taxon>Hymenobacteraceae</taxon>
        <taxon>Pontibacter</taxon>
    </lineage>
</organism>
<evidence type="ECO:0000256" key="3">
    <source>
        <dbReference type="PROSITE-ProRule" id="PRU00339"/>
    </source>
</evidence>
<dbReference type="Pfam" id="PF14559">
    <property type="entry name" value="TPR_19"/>
    <property type="match status" value="1"/>
</dbReference>
<keyword evidence="4" id="KW-0812">Transmembrane</keyword>
<feature type="transmembrane region" description="Helical" evidence="4">
    <location>
        <begin position="388"/>
        <end position="408"/>
    </location>
</feature>
<dbReference type="PROSITE" id="PS50005">
    <property type="entry name" value="TPR"/>
    <property type="match status" value="2"/>
</dbReference>
<evidence type="ECO:0000256" key="2">
    <source>
        <dbReference type="ARBA" id="ARBA00022803"/>
    </source>
</evidence>
<dbReference type="InterPro" id="IPR051685">
    <property type="entry name" value="Ycf3/AcsC/BcsC/TPR_MFPF"/>
</dbReference>